<accession>A0A2M7TZM8</accession>
<keyword evidence="1" id="KW-0472">Membrane</keyword>
<keyword evidence="1" id="KW-1133">Transmembrane helix</keyword>
<gene>
    <name evidence="3" type="ORF">COY16_02555</name>
</gene>
<keyword evidence="1" id="KW-0812">Transmembrane</keyword>
<evidence type="ECO:0000256" key="1">
    <source>
        <dbReference type="SAM" id="Phobius"/>
    </source>
</evidence>
<dbReference type="Proteomes" id="UP000228503">
    <property type="component" value="Unassembled WGS sequence"/>
</dbReference>
<dbReference type="SUPFAM" id="SSF82171">
    <property type="entry name" value="DPP6 N-terminal domain-like"/>
    <property type="match status" value="1"/>
</dbReference>
<organism evidence="3 4">
    <name type="scientific">Candidatus Roizmanbacteria bacterium CG_4_10_14_0_2_um_filter_39_13</name>
    <dbReference type="NCBI Taxonomy" id="1974825"/>
    <lineage>
        <taxon>Bacteria</taxon>
        <taxon>Candidatus Roizmaniibacteriota</taxon>
    </lineage>
</organism>
<name>A0A2M7TZM8_9BACT</name>
<reference evidence="4" key="1">
    <citation type="submission" date="2017-09" db="EMBL/GenBank/DDBJ databases">
        <title>Depth-based differentiation of microbial function through sediment-hosted aquifers and enrichment of novel symbionts in the deep terrestrial subsurface.</title>
        <authorList>
            <person name="Probst A.J."/>
            <person name="Ladd B."/>
            <person name="Jarett J.K."/>
            <person name="Geller-Mcgrath D.E."/>
            <person name="Sieber C.M.K."/>
            <person name="Emerson J.B."/>
            <person name="Anantharaman K."/>
            <person name="Thomas B.C."/>
            <person name="Malmstrom R."/>
            <person name="Stieglmeier M."/>
            <person name="Klingl A."/>
            <person name="Woyke T."/>
            <person name="Ryan C.M."/>
            <person name="Banfield J.F."/>
        </authorList>
    </citation>
    <scope>NUCLEOTIDE SEQUENCE [LARGE SCALE GENOMIC DNA]</scope>
</reference>
<dbReference type="Pfam" id="PF08308">
    <property type="entry name" value="PEGA"/>
    <property type="match status" value="1"/>
</dbReference>
<dbReference type="AlphaFoldDB" id="A0A2M7TZM8"/>
<feature type="domain" description="PEGA" evidence="2">
    <location>
        <begin position="48"/>
        <end position="112"/>
    </location>
</feature>
<evidence type="ECO:0000259" key="2">
    <source>
        <dbReference type="Pfam" id="PF08308"/>
    </source>
</evidence>
<comment type="caution">
    <text evidence="3">The sequence shown here is derived from an EMBL/GenBank/DDBJ whole genome shotgun (WGS) entry which is preliminary data.</text>
</comment>
<feature type="transmembrane region" description="Helical" evidence="1">
    <location>
        <begin position="12"/>
        <end position="32"/>
    </location>
</feature>
<sequence>MKIVINTTKYILPKMIIFGLFIVVLIGVIAYARGYRFNLQEGTVSSTGIISINSTPRGAKVYINEELKGATDTNLTLPFGQYDIEVKKEGYTSWKKHVTLKGEIVVSLNAVLFSKNPSLTPLTNIGVNSIFAVGNTDRIILISETEDVEQDGIYLFEPSTSPVSLFPPLKLLMLRSLVPSTIDFSAASFIYGPQYRQAIVSFPYIAQPKNSISYLVSLEDENIELFEVTNSAEDITAKWHEEKNKEMVKVIETLPKLFQPIATESFHIISVSPDEKRVMYLSKDDATLPLVLDPPLIGANQTKEQRDIKQGKLYIYDKKEDKNFLIPVEIALDKSVFTEAQKTVDQSSTAFDQTKSLIDDEISTTVLNSVRWYPTSDYIAIKKDDTISVLQYDGTNKETVYAGPFDQSFFGISPDWNLMVIINLNPQNNEYGDLYSVGIR</sequence>
<proteinExistence type="predicted"/>
<protein>
    <recommendedName>
        <fullName evidence="2">PEGA domain-containing protein</fullName>
    </recommendedName>
</protein>
<evidence type="ECO:0000313" key="3">
    <source>
        <dbReference type="EMBL" id="PIZ63233.1"/>
    </source>
</evidence>
<evidence type="ECO:0000313" key="4">
    <source>
        <dbReference type="Proteomes" id="UP000228503"/>
    </source>
</evidence>
<dbReference type="InterPro" id="IPR013229">
    <property type="entry name" value="PEGA"/>
</dbReference>
<dbReference type="EMBL" id="PFOB01000028">
    <property type="protein sequence ID" value="PIZ63233.1"/>
    <property type="molecule type" value="Genomic_DNA"/>
</dbReference>